<protein>
    <submittedName>
        <fullName evidence="2">SEL1-like repeat protein</fullName>
    </submittedName>
</protein>
<reference evidence="3" key="1">
    <citation type="journal article" date="2019" name="Int. J. Syst. Evol. Microbiol.">
        <title>The Global Catalogue of Microorganisms (GCM) 10K type strain sequencing project: providing services to taxonomists for standard genome sequencing and annotation.</title>
        <authorList>
            <consortium name="The Broad Institute Genomics Platform"/>
            <consortium name="The Broad Institute Genome Sequencing Center for Infectious Disease"/>
            <person name="Wu L."/>
            <person name="Ma J."/>
        </authorList>
    </citation>
    <scope>NUCLEOTIDE SEQUENCE [LARGE SCALE GENOMIC DNA]</scope>
    <source>
        <strain evidence="3">CGMCC 1.16444</strain>
    </source>
</reference>
<comment type="caution">
    <text evidence="2">The sequence shown here is derived from an EMBL/GenBank/DDBJ whole genome shotgun (WGS) entry which is preliminary data.</text>
</comment>
<proteinExistence type="predicted"/>
<evidence type="ECO:0000313" key="2">
    <source>
        <dbReference type="EMBL" id="MFC5068083.1"/>
    </source>
</evidence>
<dbReference type="EMBL" id="JBHSJF010000006">
    <property type="protein sequence ID" value="MFC5068083.1"/>
    <property type="molecule type" value="Genomic_DNA"/>
</dbReference>
<sequence>MTPLRIAALGFTAASFLFVGETASAFVRTGAPPSPGMLVKIQAPSLAPTLAVPTRKKVRTARGTKTVKSAKRAKKKVIPSVTSPVQVVACIPARLRPGTGRKATLASVGTKDRAAIGTYVKGLERIYCEGRDDEVAWGLIESSALAKYRPAVRLLASEVAARPELALAKPKAYIAMFENEARKKSAGPMVALGVLYERGVGVPADQGKALGWFEQAAANKNKRGLQRLAIAYATGLGKSADIERAKKQLAAMKDPGAAAQATAEIVVRLADRPNPDTATIAQWSAFGSKTYPSFAMEADRAFGAQMGRLEGTNREAAFLATATRAELPAALLRSARELLVSAEPSATTRAIGYLKSAALQGDKGAPRVLAQLAGDPTAPDLNASALAALKAASDAKNVPAMLAYASVLGLPAQGSGSSDAAVGVLKNAAAANDADAQQRLAMIYLLNREAPGDVRAAADLLKRATKNGSAVSALIRTDAGSAPQPTR</sequence>
<dbReference type="Proteomes" id="UP001595796">
    <property type="component" value="Unassembled WGS sequence"/>
</dbReference>
<dbReference type="Gene3D" id="1.25.40.10">
    <property type="entry name" value="Tetratricopeptide repeat domain"/>
    <property type="match status" value="2"/>
</dbReference>
<accession>A0ABV9Z2M7</accession>
<dbReference type="PANTHER" id="PTHR11102">
    <property type="entry name" value="SEL-1-LIKE PROTEIN"/>
    <property type="match status" value="1"/>
</dbReference>
<organism evidence="2 3">
    <name type="scientific">Flaviflagellibacter deserti</name>
    <dbReference type="NCBI Taxonomy" id="2267266"/>
    <lineage>
        <taxon>Bacteria</taxon>
        <taxon>Pseudomonadati</taxon>
        <taxon>Pseudomonadota</taxon>
        <taxon>Alphaproteobacteria</taxon>
        <taxon>Hyphomicrobiales</taxon>
        <taxon>Flaviflagellibacter</taxon>
    </lineage>
</organism>
<name>A0ABV9Z2M7_9HYPH</name>
<dbReference type="InterPro" id="IPR011990">
    <property type="entry name" value="TPR-like_helical_dom_sf"/>
</dbReference>
<dbReference type="InterPro" id="IPR006597">
    <property type="entry name" value="Sel1-like"/>
</dbReference>
<evidence type="ECO:0000313" key="3">
    <source>
        <dbReference type="Proteomes" id="UP001595796"/>
    </source>
</evidence>
<keyword evidence="3" id="KW-1185">Reference proteome</keyword>
<feature type="signal peptide" evidence="1">
    <location>
        <begin position="1"/>
        <end position="19"/>
    </location>
</feature>
<dbReference type="PANTHER" id="PTHR11102:SF160">
    <property type="entry name" value="ERAD-ASSOCIATED E3 UBIQUITIN-PROTEIN LIGASE COMPONENT HRD3"/>
    <property type="match status" value="1"/>
</dbReference>
<dbReference type="Pfam" id="PF08238">
    <property type="entry name" value="Sel1"/>
    <property type="match status" value="4"/>
</dbReference>
<feature type="chain" id="PRO_5047539861" evidence="1">
    <location>
        <begin position="20"/>
        <end position="487"/>
    </location>
</feature>
<gene>
    <name evidence="2" type="ORF">ACFPFW_08640</name>
</gene>
<keyword evidence="1" id="KW-0732">Signal</keyword>
<evidence type="ECO:0000256" key="1">
    <source>
        <dbReference type="SAM" id="SignalP"/>
    </source>
</evidence>
<dbReference type="InterPro" id="IPR050767">
    <property type="entry name" value="Sel1_AlgK"/>
</dbReference>
<dbReference type="RefSeq" id="WP_162799722.1">
    <property type="nucleotide sequence ID" value="NZ_JBHSJF010000006.1"/>
</dbReference>
<dbReference type="SUPFAM" id="SSF81901">
    <property type="entry name" value="HCP-like"/>
    <property type="match status" value="2"/>
</dbReference>
<dbReference type="SMART" id="SM00671">
    <property type="entry name" value="SEL1"/>
    <property type="match status" value="3"/>
</dbReference>